<gene>
    <name evidence="2" type="ORF">DI586_01115</name>
</gene>
<evidence type="ECO:0000256" key="1">
    <source>
        <dbReference type="SAM" id="Phobius"/>
    </source>
</evidence>
<dbReference type="EMBL" id="QFOT01000005">
    <property type="protein sequence ID" value="PZP57222.1"/>
    <property type="molecule type" value="Genomic_DNA"/>
</dbReference>
<name>A0A2W5HNM7_9BACT</name>
<keyword evidence="1" id="KW-1133">Transmembrane helix</keyword>
<sequence length="240" mass="25450">MNRQSGNVFFIIFIGIALFAALGYAVSQSMRTGSNAGQTEKSTMLATDIISYGNSIATAVKTMMVVNGCKETQITFEDNNGTSYKTVSGAYDYTNSNAPTDKTCHVFNPAGGGVTPRIMSQNATLLDSDVAAHNMAPKSWIAQYGKFNGIGTETGAEGADLILGIGFLKKEVCIEINNKLGITNPSGNPPTDTWAGGRFVGTYADSANDFNTTATQGKKAFCGTSTGGDRFMYYQVLIAR</sequence>
<comment type="caution">
    <text evidence="2">The sequence shown here is derived from an EMBL/GenBank/DDBJ whole genome shotgun (WGS) entry which is preliminary data.</text>
</comment>
<proteinExistence type="predicted"/>
<dbReference type="AlphaFoldDB" id="A0A2W5HNM7"/>
<organism evidence="2 3">
    <name type="scientific">Micavibrio aeruginosavorus</name>
    <dbReference type="NCBI Taxonomy" id="349221"/>
    <lineage>
        <taxon>Bacteria</taxon>
        <taxon>Pseudomonadati</taxon>
        <taxon>Bdellovibrionota</taxon>
        <taxon>Bdellovibrionia</taxon>
        <taxon>Bdellovibrionales</taxon>
        <taxon>Pseudobdellovibrionaceae</taxon>
        <taxon>Micavibrio</taxon>
    </lineage>
</organism>
<accession>A0A2W5HNM7</accession>
<reference evidence="2 3" key="1">
    <citation type="submission" date="2017-08" db="EMBL/GenBank/DDBJ databases">
        <title>Infants hospitalized years apart are colonized by the same room-sourced microbial strains.</title>
        <authorList>
            <person name="Brooks B."/>
            <person name="Olm M.R."/>
            <person name="Firek B.A."/>
            <person name="Baker R."/>
            <person name="Thomas B.C."/>
            <person name="Morowitz M.J."/>
            <person name="Banfield J.F."/>
        </authorList>
    </citation>
    <scope>NUCLEOTIDE SEQUENCE [LARGE SCALE GENOMIC DNA]</scope>
    <source>
        <strain evidence="2">S2_006_000_R2_64</strain>
    </source>
</reference>
<keyword evidence="1" id="KW-0812">Transmembrane</keyword>
<dbReference type="Proteomes" id="UP000249739">
    <property type="component" value="Unassembled WGS sequence"/>
</dbReference>
<feature type="transmembrane region" description="Helical" evidence="1">
    <location>
        <begin position="6"/>
        <end position="26"/>
    </location>
</feature>
<keyword evidence="1" id="KW-0472">Membrane</keyword>
<evidence type="ECO:0000313" key="3">
    <source>
        <dbReference type="Proteomes" id="UP000249739"/>
    </source>
</evidence>
<evidence type="ECO:0000313" key="2">
    <source>
        <dbReference type="EMBL" id="PZP57222.1"/>
    </source>
</evidence>
<protein>
    <submittedName>
        <fullName evidence="2">Uncharacterized protein</fullName>
    </submittedName>
</protein>